<feature type="domain" description="ABC transporter" evidence="9">
    <location>
        <begin position="2"/>
        <end position="241"/>
    </location>
</feature>
<protein>
    <submittedName>
        <fullName evidence="10">ATP-binding cassette domain-containing protein</fullName>
    </submittedName>
</protein>
<reference evidence="10 11" key="1">
    <citation type="submission" date="2019-11" db="EMBL/GenBank/DDBJ databases">
        <title>Draft genome sequences of five Paenibacillus species of dairy origin.</title>
        <authorList>
            <person name="Olajide A.M."/>
            <person name="Chen S."/>
            <person name="Lapointe G."/>
        </authorList>
    </citation>
    <scope>NUCLEOTIDE SEQUENCE [LARGE SCALE GENOMIC DNA]</scope>
    <source>
        <strain evidence="10 11">2CS3</strain>
    </source>
</reference>
<dbReference type="InterPro" id="IPR003439">
    <property type="entry name" value="ABC_transporter-like_ATP-bd"/>
</dbReference>
<evidence type="ECO:0000256" key="1">
    <source>
        <dbReference type="ARBA" id="ARBA00005417"/>
    </source>
</evidence>
<dbReference type="Pfam" id="PF00005">
    <property type="entry name" value="ABC_tran"/>
    <property type="match status" value="1"/>
</dbReference>
<dbReference type="InterPro" id="IPR003593">
    <property type="entry name" value="AAA+_ATPase"/>
</dbReference>
<comment type="caution">
    <text evidence="10">The sequence shown here is derived from an EMBL/GenBank/DDBJ whole genome shotgun (WGS) entry which is preliminary data.</text>
</comment>
<dbReference type="InterPro" id="IPR017871">
    <property type="entry name" value="ABC_transporter-like_CS"/>
</dbReference>
<comment type="similarity">
    <text evidence="1">Belongs to the ABC transporter superfamily.</text>
</comment>
<dbReference type="PANTHER" id="PTHR43166:SF30">
    <property type="entry name" value="METHIONINE IMPORT ATP-BINDING PROTEIN METN"/>
    <property type="match status" value="1"/>
</dbReference>
<keyword evidence="3" id="KW-1003">Cell membrane</keyword>
<dbReference type="InterPro" id="IPR027417">
    <property type="entry name" value="P-loop_NTPase"/>
</dbReference>
<proteinExistence type="inferred from homology"/>
<evidence type="ECO:0000256" key="6">
    <source>
        <dbReference type="ARBA" id="ARBA00022967"/>
    </source>
</evidence>
<dbReference type="Gene3D" id="3.40.50.300">
    <property type="entry name" value="P-loop containing nucleotide triphosphate hydrolases"/>
    <property type="match status" value="1"/>
</dbReference>
<keyword evidence="5 10" id="KW-0067">ATP-binding</keyword>
<keyword evidence="4" id="KW-0547">Nucleotide-binding</keyword>
<dbReference type="CDD" id="cd03258">
    <property type="entry name" value="ABC_MetN_methionine_transporter"/>
    <property type="match status" value="1"/>
</dbReference>
<dbReference type="PROSITE" id="PS50893">
    <property type="entry name" value="ABC_TRANSPORTER_2"/>
    <property type="match status" value="1"/>
</dbReference>
<dbReference type="AlphaFoldDB" id="A0A7X2Z988"/>
<dbReference type="Proteomes" id="UP000450917">
    <property type="component" value="Unassembled WGS sequence"/>
</dbReference>
<evidence type="ECO:0000259" key="9">
    <source>
        <dbReference type="PROSITE" id="PS50893"/>
    </source>
</evidence>
<keyword evidence="2" id="KW-0813">Transport</keyword>
<evidence type="ECO:0000256" key="7">
    <source>
        <dbReference type="ARBA" id="ARBA00022970"/>
    </source>
</evidence>
<dbReference type="EMBL" id="WNZX01000005">
    <property type="protein sequence ID" value="MUG70669.1"/>
    <property type="molecule type" value="Genomic_DNA"/>
</dbReference>
<keyword evidence="6" id="KW-1278">Translocase</keyword>
<dbReference type="InterPro" id="IPR041701">
    <property type="entry name" value="MetN_ABC"/>
</dbReference>
<dbReference type="SMART" id="SM00382">
    <property type="entry name" value="AAA"/>
    <property type="match status" value="1"/>
</dbReference>
<dbReference type="PROSITE" id="PS00211">
    <property type="entry name" value="ABC_TRANSPORTER_1"/>
    <property type="match status" value="1"/>
</dbReference>
<name>A0A7X2Z988_9BACL</name>
<dbReference type="PANTHER" id="PTHR43166">
    <property type="entry name" value="AMINO ACID IMPORT ATP-BINDING PROTEIN"/>
    <property type="match status" value="1"/>
</dbReference>
<dbReference type="GO" id="GO:0005524">
    <property type="term" value="F:ATP binding"/>
    <property type="evidence" value="ECO:0007669"/>
    <property type="project" value="UniProtKB-KW"/>
</dbReference>
<dbReference type="GO" id="GO:0006865">
    <property type="term" value="P:amino acid transport"/>
    <property type="evidence" value="ECO:0007669"/>
    <property type="project" value="UniProtKB-KW"/>
</dbReference>
<evidence type="ECO:0000256" key="4">
    <source>
        <dbReference type="ARBA" id="ARBA00022741"/>
    </source>
</evidence>
<dbReference type="FunFam" id="3.40.50.300:FF:000056">
    <property type="entry name" value="Cell division ATP-binding protein FtsE"/>
    <property type="match status" value="1"/>
</dbReference>
<accession>A0A7X2Z988</accession>
<organism evidence="10 11">
    <name type="scientific">Paenibacillus validus</name>
    <dbReference type="NCBI Taxonomy" id="44253"/>
    <lineage>
        <taxon>Bacteria</taxon>
        <taxon>Bacillati</taxon>
        <taxon>Bacillota</taxon>
        <taxon>Bacilli</taxon>
        <taxon>Bacillales</taxon>
        <taxon>Paenibacillaceae</taxon>
        <taxon>Paenibacillus</taxon>
    </lineage>
</organism>
<dbReference type="GO" id="GO:0005886">
    <property type="term" value="C:plasma membrane"/>
    <property type="evidence" value="ECO:0007669"/>
    <property type="project" value="UniProtKB-ARBA"/>
</dbReference>
<dbReference type="GO" id="GO:0016887">
    <property type="term" value="F:ATP hydrolysis activity"/>
    <property type="evidence" value="ECO:0007669"/>
    <property type="project" value="InterPro"/>
</dbReference>
<dbReference type="RefSeq" id="WP_127610056.1">
    <property type="nucleotide sequence ID" value="NZ_JARTHJ010000017.1"/>
</dbReference>
<gene>
    <name evidence="10" type="ORF">GNP93_08240</name>
</gene>
<sequence>MITLKEVSKTYRTKDGDFSALVPVSLEVGEGEIFGIIGQSGAGKSTILRMMNLLEKPSTGSVIVNGQNLSQCTPRELRVARRWIGMIFQHFYLLQNRTAADNIAFPLEISGMSKKDREKRVKECLEIVGLEDKASSYPAQLSGGQKQRVAIARALATEPKVLLCDEPTSALDPQTTGSILEFIRDINKRFGMTIVLVSHDMEVVKQVCGKIAVVEKGSLIETLDLGRRDQQPKTEIARLLLGSRPEVLKGVGAYV</sequence>
<evidence type="ECO:0000256" key="2">
    <source>
        <dbReference type="ARBA" id="ARBA00022448"/>
    </source>
</evidence>
<evidence type="ECO:0000256" key="8">
    <source>
        <dbReference type="ARBA" id="ARBA00023136"/>
    </source>
</evidence>
<keyword evidence="8" id="KW-0472">Membrane</keyword>
<dbReference type="SUPFAM" id="SSF52540">
    <property type="entry name" value="P-loop containing nucleoside triphosphate hydrolases"/>
    <property type="match status" value="1"/>
</dbReference>
<keyword evidence="7" id="KW-0029">Amino-acid transport</keyword>
<keyword evidence="11" id="KW-1185">Reference proteome</keyword>
<dbReference type="InterPro" id="IPR050086">
    <property type="entry name" value="MetN_ABC_transporter-like"/>
</dbReference>
<evidence type="ECO:0000313" key="11">
    <source>
        <dbReference type="Proteomes" id="UP000450917"/>
    </source>
</evidence>
<evidence type="ECO:0000256" key="3">
    <source>
        <dbReference type="ARBA" id="ARBA00022475"/>
    </source>
</evidence>
<evidence type="ECO:0000256" key="5">
    <source>
        <dbReference type="ARBA" id="ARBA00022840"/>
    </source>
</evidence>
<evidence type="ECO:0000313" key="10">
    <source>
        <dbReference type="EMBL" id="MUG70669.1"/>
    </source>
</evidence>